<reference evidence="1" key="2">
    <citation type="submission" date="2020-11" db="EMBL/GenBank/DDBJ databases">
        <authorList>
            <person name="McCartney M.A."/>
            <person name="Auch B."/>
            <person name="Kono T."/>
            <person name="Mallez S."/>
            <person name="Becker A."/>
            <person name="Gohl D.M."/>
            <person name="Silverstein K.A.T."/>
            <person name="Koren S."/>
            <person name="Bechman K.B."/>
            <person name="Herman A."/>
            <person name="Abrahante J.E."/>
            <person name="Garbe J."/>
        </authorList>
    </citation>
    <scope>NUCLEOTIDE SEQUENCE</scope>
    <source>
        <strain evidence="1">Duluth1</strain>
        <tissue evidence="1">Whole animal</tissue>
    </source>
</reference>
<evidence type="ECO:0000313" key="1">
    <source>
        <dbReference type="EMBL" id="KAH3701228.1"/>
    </source>
</evidence>
<dbReference type="EMBL" id="JAIWYP010000015">
    <property type="protein sequence ID" value="KAH3701228.1"/>
    <property type="molecule type" value="Genomic_DNA"/>
</dbReference>
<sequence>MNNIPESWCRQGGRDDQRFTDHLQQDLADKEWPTPWTQSVIITLPKKGNLKLCKNYISASSVTPARSC</sequence>
<keyword evidence="2" id="KW-1185">Reference proteome</keyword>
<proteinExistence type="predicted"/>
<organism evidence="1 2">
    <name type="scientific">Dreissena polymorpha</name>
    <name type="common">Zebra mussel</name>
    <name type="synonym">Mytilus polymorpha</name>
    <dbReference type="NCBI Taxonomy" id="45954"/>
    <lineage>
        <taxon>Eukaryota</taxon>
        <taxon>Metazoa</taxon>
        <taxon>Spiralia</taxon>
        <taxon>Lophotrochozoa</taxon>
        <taxon>Mollusca</taxon>
        <taxon>Bivalvia</taxon>
        <taxon>Autobranchia</taxon>
        <taxon>Heteroconchia</taxon>
        <taxon>Euheterodonta</taxon>
        <taxon>Imparidentia</taxon>
        <taxon>Neoheterodontei</taxon>
        <taxon>Myida</taxon>
        <taxon>Dreissenoidea</taxon>
        <taxon>Dreissenidae</taxon>
        <taxon>Dreissena</taxon>
    </lineage>
</organism>
<reference evidence="1" key="1">
    <citation type="journal article" date="2019" name="bioRxiv">
        <title>The Genome of the Zebra Mussel, Dreissena polymorpha: A Resource for Invasive Species Research.</title>
        <authorList>
            <person name="McCartney M.A."/>
            <person name="Auch B."/>
            <person name="Kono T."/>
            <person name="Mallez S."/>
            <person name="Zhang Y."/>
            <person name="Obille A."/>
            <person name="Becker A."/>
            <person name="Abrahante J.E."/>
            <person name="Garbe J."/>
            <person name="Badalamenti J.P."/>
            <person name="Herman A."/>
            <person name="Mangelson H."/>
            <person name="Liachko I."/>
            <person name="Sullivan S."/>
            <person name="Sone E.D."/>
            <person name="Koren S."/>
            <person name="Silverstein K.A.T."/>
            <person name="Beckman K.B."/>
            <person name="Gohl D.M."/>
        </authorList>
    </citation>
    <scope>NUCLEOTIDE SEQUENCE</scope>
    <source>
        <strain evidence="1">Duluth1</strain>
        <tissue evidence="1">Whole animal</tissue>
    </source>
</reference>
<evidence type="ECO:0000313" key="2">
    <source>
        <dbReference type="Proteomes" id="UP000828390"/>
    </source>
</evidence>
<name>A0A9D3YLV6_DREPO</name>
<dbReference type="AlphaFoldDB" id="A0A9D3YLV6"/>
<gene>
    <name evidence="1" type="ORF">DPMN_076211</name>
</gene>
<dbReference type="Proteomes" id="UP000828390">
    <property type="component" value="Unassembled WGS sequence"/>
</dbReference>
<comment type="caution">
    <text evidence="1">The sequence shown here is derived from an EMBL/GenBank/DDBJ whole genome shotgun (WGS) entry which is preliminary data.</text>
</comment>
<protein>
    <submittedName>
        <fullName evidence="1">Uncharacterized protein</fullName>
    </submittedName>
</protein>
<accession>A0A9D3YLV6</accession>